<feature type="domain" description="VPS9" evidence="2">
    <location>
        <begin position="610"/>
        <end position="772"/>
    </location>
</feature>
<evidence type="ECO:0000259" key="2">
    <source>
        <dbReference type="PROSITE" id="PS51205"/>
    </source>
</evidence>
<name>A0A024FY85_9STRA</name>
<keyword evidence="4" id="KW-1185">Reference proteome</keyword>
<comment type="caution">
    <text evidence="3">The sequence shown here is derived from an EMBL/GenBank/DDBJ whole genome shotgun (WGS) entry which is preliminary data.</text>
</comment>
<dbReference type="InterPro" id="IPR003123">
    <property type="entry name" value="VPS9"/>
</dbReference>
<proteinExistence type="predicted"/>
<feature type="region of interest" description="Disordered" evidence="1">
    <location>
        <begin position="115"/>
        <end position="139"/>
    </location>
</feature>
<dbReference type="OrthoDB" id="157835at2759"/>
<reference evidence="3 4" key="1">
    <citation type="submission" date="2012-05" db="EMBL/GenBank/DDBJ databases">
        <title>Recombination and specialization in a pathogen metapopulation.</title>
        <authorList>
            <person name="Gardiner A."/>
            <person name="Kemen E."/>
            <person name="Schultz-Larsen T."/>
            <person name="MacLean D."/>
            <person name="Van Oosterhout C."/>
            <person name="Jones J.D.G."/>
        </authorList>
    </citation>
    <scope>NUCLEOTIDE SEQUENCE [LARGE SCALE GENOMIC DNA]</scope>
    <source>
        <strain evidence="3 4">Ac Nc2</strain>
    </source>
</reference>
<dbReference type="InterPro" id="IPR037191">
    <property type="entry name" value="VPS9_dom_sf"/>
</dbReference>
<evidence type="ECO:0000313" key="3">
    <source>
        <dbReference type="EMBL" id="CCI39456.1"/>
    </source>
</evidence>
<dbReference type="Proteomes" id="UP000053237">
    <property type="component" value="Unassembled WGS sequence"/>
</dbReference>
<evidence type="ECO:0000256" key="1">
    <source>
        <dbReference type="SAM" id="MobiDB-lite"/>
    </source>
</evidence>
<sequence>MLSDSPNWTDYRLGIRGNEKSKSSHLESNGLKEPCIWMIDNWVEYPIIENFHGPTTRSRASSFHDVMLSPTVREVSTTLNQFCCSYEQRFRNMYAFRLVEELVQGEDFSDVRATNMQESKEQKNSDFDQIPSQRKTSEKESHAFINGALPLPICISESNKGRLLSVPSQINEIKTFDMSPTSTHSQLSSTDSPMHFFNSNLSFTSTHSRRLHCKLHDLLRQIDSKIEIEDNEAIRAVQRSQLVVKKNRDNVNLMWDLFCGSRMSSSMRYDGLEHLCVKLCVAMHNRSLNQLQRHRRHVNGILQIVTSHNPDLDITEKQLDSLESVEAMLDHDIKYTMLHRQLQWLDSLLIQRKKALVFAKSHNGIDCFESINTKKAMMRKLLEAVSWYRLVQVNCRKECTSALVAESDQLQGDEDSTECLPTSSTTSPVNLSTKPGNEPRFSKTVLEEVYVEKFLDVLDGEDFHSEFSQRMCESDWWEQAQAYFENLIFSRSESRICQVLYRLSTDVANYSFEDLEGFCSHAAREGKERRGSLNGISQVHDRSTSYRLVDATKQMHQQILDLTSKLIRTLRHDFDIANNVTMSLNIFVQRTIFPRVSLLCYTQQSIRECQRKDQHWRKVCDELRGIAMEAFRIPIHLTDRIQRELPHRRFSSKLKKIPQRGFVYLIRSIDAFSAMRSIVPCDLLDELMQGIVVLHHEAALVLGTTQFSVEIFFPLLAYVLLHSDLPHIHTQLYLLDHFAINNGNINGEDSYYVYCVHGAIEYICNSAHLILSGAQLCPVDINVVSPMKKGET</sequence>
<evidence type="ECO:0000313" key="4">
    <source>
        <dbReference type="Proteomes" id="UP000053237"/>
    </source>
</evidence>
<dbReference type="InParanoid" id="A0A024FY85"/>
<accession>A0A024FY85</accession>
<dbReference type="EMBL" id="CAIX01000002">
    <property type="protein sequence ID" value="CCI39456.1"/>
    <property type="molecule type" value="Genomic_DNA"/>
</dbReference>
<organism evidence="3 4">
    <name type="scientific">Albugo candida</name>
    <dbReference type="NCBI Taxonomy" id="65357"/>
    <lineage>
        <taxon>Eukaryota</taxon>
        <taxon>Sar</taxon>
        <taxon>Stramenopiles</taxon>
        <taxon>Oomycota</taxon>
        <taxon>Peronosporomycetes</taxon>
        <taxon>Albuginales</taxon>
        <taxon>Albuginaceae</taxon>
        <taxon>Albugo</taxon>
    </lineage>
</organism>
<dbReference type="SUPFAM" id="SSF109993">
    <property type="entry name" value="VPS9 domain"/>
    <property type="match status" value="1"/>
</dbReference>
<protein>
    <recommendedName>
        <fullName evidence="2">VPS9 domain-containing protein</fullName>
    </recommendedName>
</protein>
<dbReference type="Pfam" id="PF02204">
    <property type="entry name" value="VPS9"/>
    <property type="match status" value="1"/>
</dbReference>
<feature type="compositionally biased region" description="Polar residues" evidence="1">
    <location>
        <begin position="419"/>
        <end position="435"/>
    </location>
</feature>
<feature type="region of interest" description="Disordered" evidence="1">
    <location>
        <begin position="413"/>
        <end position="436"/>
    </location>
</feature>
<dbReference type="AlphaFoldDB" id="A0A024FY85"/>
<dbReference type="PROSITE" id="PS51205">
    <property type="entry name" value="VPS9"/>
    <property type="match status" value="1"/>
</dbReference>
<dbReference type="Gene3D" id="1.20.1050.80">
    <property type="entry name" value="VPS9 domain"/>
    <property type="match status" value="1"/>
</dbReference>
<gene>
    <name evidence="3" type="ORF">BN9_002390</name>
</gene>